<protein>
    <submittedName>
        <fullName evidence="1">Uncharacterized protein</fullName>
    </submittedName>
</protein>
<dbReference type="AlphaFoldDB" id="A0A6I1FGP2"/>
<reference evidence="1 2" key="1">
    <citation type="submission" date="2019-10" db="EMBL/GenBank/DDBJ databases">
        <title>Bacillus aerolatum sp. nov., isolated from bioaerosol of sport playgrounds.</title>
        <authorList>
            <person name="Chen P."/>
            <person name="Zhang G."/>
        </authorList>
    </citation>
    <scope>NUCLEOTIDE SEQUENCE [LARGE SCALE GENOMIC DNA]</scope>
    <source>
        <strain evidence="1 2">CX253</strain>
    </source>
</reference>
<evidence type="ECO:0000313" key="2">
    <source>
        <dbReference type="Proteomes" id="UP000429595"/>
    </source>
</evidence>
<gene>
    <name evidence="1" type="ORF">F9802_06470</name>
</gene>
<organism evidence="1 2">
    <name type="scientific">Bacillus aerolatus</name>
    <dbReference type="NCBI Taxonomy" id="2653354"/>
    <lineage>
        <taxon>Bacteria</taxon>
        <taxon>Bacillati</taxon>
        <taxon>Bacillota</taxon>
        <taxon>Bacilli</taxon>
        <taxon>Bacillales</taxon>
        <taxon>Bacillaceae</taxon>
        <taxon>Bacillus</taxon>
    </lineage>
</organism>
<dbReference type="EMBL" id="WEIO01000003">
    <property type="protein sequence ID" value="KAB7707392.1"/>
    <property type="molecule type" value="Genomic_DNA"/>
</dbReference>
<keyword evidence="2" id="KW-1185">Reference proteome</keyword>
<dbReference type="Proteomes" id="UP000429595">
    <property type="component" value="Unassembled WGS sequence"/>
</dbReference>
<name>A0A6I1FGP2_9BACI</name>
<accession>A0A6I1FGP2</accession>
<evidence type="ECO:0000313" key="1">
    <source>
        <dbReference type="EMBL" id="KAB7707392.1"/>
    </source>
</evidence>
<comment type="caution">
    <text evidence="1">The sequence shown here is derived from an EMBL/GenBank/DDBJ whole genome shotgun (WGS) entry which is preliminary data.</text>
</comment>
<proteinExistence type="predicted"/>
<sequence>MDTYIKIKNFFKINFIFYFRFFVDPLASTNKTAHKEQAQLPLQSNPKTHHQEAASIHLSVAGVTHQTLHTHQLPASTISPTLNRSLQQVT</sequence>
<dbReference type="RefSeq" id="WP_152150356.1">
    <property type="nucleotide sequence ID" value="NZ_WEIO01000003.1"/>
</dbReference>